<proteinExistence type="predicted"/>
<feature type="domain" description="SH3b" evidence="2">
    <location>
        <begin position="70"/>
        <end position="130"/>
    </location>
</feature>
<reference evidence="3" key="2">
    <citation type="submission" date="2021-04" db="EMBL/GenBank/DDBJ databases">
        <authorList>
            <person name="Gilroy R."/>
        </authorList>
    </citation>
    <scope>NUCLEOTIDE SEQUENCE</scope>
    <source>
        <strain evidence="3">CHK192-9172</strain>
    </source>
</reference>
<feature type="chain" id="PRO_5039350975" evidence="1">
    <location>
        <begin position="24"/>
        <end position="274"/>
    </location>
</feature>
<reference evidence="3" key="1">
    <citation type="journal article" date="2021" name="PeerJ">
        <title>Extensive microbial diversity within the chicken gut microbiome revealed by metagenomics and culture.</title>
        <authorList>
            <person name="Gilroy R."/>
            <person name="Ravi A."/>
            <person name="Getino M."/>
            <person name="Pursley I."/>
            <person name="Horton D.L."/>
            <person name="Alikhan N.F."/>
            <person name="Baker D."/>
            <person name="Gharbi K."/>
            <person name="Hall N."/>
            <person name="Watson M."/>
            <person name="Adriaenssens E.M."/>
            <person name="Foster-Nyarko E."/>
            <person name="Jarju S."/>
            <person name="Secka A."/>
            <person name="Antonio M."/>
            <person name="Oren A."/>
            <person name="Chaudhuri R.R."/>
            <person name="La Ragione R."/>
            <person name="Hildebrand F."/>
            <person name="Pallen M.J."/>
        </authorList>
    </citation>
    <scope>NUCLEOTIDE SEQUENCE</scope>
    <source>
        <strain evidence="3">CHK192-9172</strain>
    </source>
</reference>
<dbReference type="Proteomes" id="UP000824024">
    <property type="component" value="Unassembled WGS sequence"/>
</dbReference>
<dbReference type="Pfam" id="PF08239">
    <property type="entry name" value="SH3_3"/>
    <property type="match status" value="1"/>
</dbReference>
<dbReference type="Gene3D" id="2.30.30.40">
    <property type="entry name" value="SH3 Domains"/>
    <property type="match status" value="1"/>
</dbReference>
<gene>
    <name evidence="3" type="ORF">IAA08_05055</name>
</gene>
<feature type="signal peptide" evidence="1">
    <location>
        <begin position="1"/>
        <end position="23"/>
    </location>
</feature>
<dbReference type="InterPro" id="IPR003646">
    <property type="entry name" value="SH3-like_bac-type"/>
</dbReference>
<name>A0A9D2IG36_9FIRM</name>
<organism evidence="3 4">
    <name type="scientific">Candidatus Eubacterium avistercoris</name>
    <dbReference type="NCBI Taxonomy" id="2838567"/>
    <lineage>
        <taxon>Bacteria</taxon>
        <taxon>Bacillati</taxon>
        <taxon>Bacillota</taxon>
        <taxon>Clostridia</taxon>
        <taxon>Eubacteriales</taxon>
        <taxon>Eubacteriaceae</taxon>
        <taxon>Eubacterium</taxon>
    </lineage>
</organism>
<evidence type="ECO:0000256" key="1">
    <source>
        <dbReference type="SAM" id="SignalP"/>
    </source>
</evidence>
<protein>
    <submittedName>
        <fullName evidence="3">SH3 domain-containing protein</fullName>
    </submittedName>
</protein>
<dbReference type="SMART" id="SM00287">
    <property type="entry name" value="SH3b"/>
    <property type="match status" value="1"/>
</dbReference>
<dbReference type="AlphaFoldDB" id="A0A9D2IG36"/>
<comment type="caution">
    <text evidence="3">The sequence shown here is derived from an EMBL/GenBank/DDBJ whole genome shotgun (WGS) entry which is preliminary data.</text>
</comment>
<keyword evidence="1" id="KW-0732">Signal</keyword>
<dbReference type="EMBL" id="DXCH01000141">
    <property type="protein sequence ID" value="HIZ07286.1"/>
    <property type="molecule type" value="Genomic_DNA"/>
</dbReference>
<sequence length="274" mass="30718">MKTKVWILAAAAGIGLCMGAAVRQGTESPMSPVSMYTEENADMECLSRLDIKEEAAKKIEDYQYVQAHKYDTGWTSAAVNLRARPSDKSQVLEVIGFNTRIQYRQEDQEWYQVRYKGQTGYLHKDYLSLARIPFHDYSAAVNTTKSFMPYTAITSAESPQYRLQQKAYTGTYGIRQVNGRYCVAVGSYYTTAVGTYFDLILENGTVIPCILADCKADRHTDETNRVTFDGSLAEFVVDGKALEKRIWKSGDVSSADASWDSPVKTVRIYEKGCG</sequence>
<evidence type="ECO:0000313" key="4">
    <source>
        <dbReference type="Proteomes" id="UP000824024"/>
    </source>
</evidence>
<accession>A0A9D2IG36</accession>
<evidence type="ECO:0000259" key="2">
    <source>
        <dbReference type="SMART" id="SM00287"/>
    </source>
</evidence>
<evidence type="ECO:0000313" key="3">
    <source>
        <dbReference type="EMBL" id="HIZ07286.1"/>
    </source>
</evidence>